<dbReference type="EMBL" id="JASPKY010000410">
    <property type="protein sequence ID" value="KAK9701664.1"/>
    <property type="molecule type" value="Genomic_DNA"/>
</dbReference>
<name>A0AAW1JFP3_POPJA</name>
<comment type="caution">
    <text evidence="1">The sequence shown here is derived from an EMBL/GenBank/DDBJ whole genome shotgun (WGS) entry which is preliminary data.</text>
</comment>
<dbReference type="Proteomes" id="UP001458880">
    <property type="component" value="Unassembled WGS sequence"/>
</dbReference>
<reference evidence="1 2" key="1">
    <citation type="journal article" date="2024" name="BMC Genomics">
        <title>De novo assembly and annotation of Popillia japonica's genome with initial clues to its potential as an invasive pest.</title>
        <authorList>
            <person name="Cucini C."/>
            <person name="Boschi S."/>
            <person name="Funari R."/>
            <person name="Cardaioli E."/>
            <person name="Iannotti N."/>
            <person name="Marturano G."/>
            <person name="Paoli F."/>
            <person name="Bruttini M."/>
            <person name="Carapelli A."/>
            <person name="Frati F."/>
            <person name="Nardi F."/>
        </authorList>
    </citation>
    <scope>NUCLEOTIDE SEQUENCE [LARGE SCALE GENOMIC DNA]</scope>
    <source>
        <strain evidence="1">DMR45628</strain>
    </source>
</reference>
<dbReference type="AlphaFoldDB" id="A0AAW1JFP3"/>
<accession>A0AAW1JFP3</accession>
<keyword evidence="2" id="KW-1185">Reference proteome</keyword>
<evidence type="ECO:0000313" key="1">
    <source>
        <dbReference type="EMBL" id="KAK9701664.1"/>
    </source>
</evidence>
<sequence>MDWFRSICADFSVAVCAFFGRNFRVSTYISDKLWTACLHGCVLCSVIIQHDYFKFALLFFYQYGREIWKKRRCDIDIGHASDDNNNQNNF</sequence>
<gene>
    <name evidence="1" type="ORF">QE152_g30454</name>
</gene>
<organism evidence="1 2">
    <name type="scientific">Popillia japonica</name>
    <name type="common">Japanese beetle</name>
    <dbReference type="NCBI Taxonomy" id="7064"/>
    <lineage>
        <taxon>Eukaryota</taxon>
        <taxon>Metazoa</taxon>
        <taxon>Ecdysozoa</taxon>
        <taxon>Arthropoda</taxon>
        <taxon>Hexapoda</taxon>
        <taxon>Insecta</taxon>
        <taxon>Pterygota</taxon>
        <taxon>Neoptera</taxon>
        <taxon>Endopterygota</taxon>
        <taxon>Coleoptera</taxon>
        <taxon>Polyphaga</taxon>
        <taxon>Scarabaeiformia</taxon>
        <taxon>Scarabaeidae</taxon>
        <taxon>Rutelinae</taxon>
        <taxon>Popillia</taxon>
    </lineage>
</organism>
<evidence type="ECO:0000313" key="2">
    <source>
        <dbReference type="Proteomes" id="UP001458880"/>
    </source>
</evidence>
<proteinExistence type="predicted"/>
<protein>
    <submittedName>
        <fullName evidence="1">Uncharacterized protein</fullName>
    </submittedName>
</protein>